<dbReference type="EMBL" id="CP058559">
    <property type="protein sequence ID" value="QNO13941.1"/>
    <property type="molecule type" value="Genomic_DNA"/>
</dbReference>
<sequence length="284" mass="32031">MGKKILVTGVPGNVGSAVVNNLIEYGCEVRAAVYNIERARGEVDSNVQLVRLDFEDPTTYEPALEGINKIFLMRPPAISDMKKYMFPFIDKAKEMGVEHVVFLSLLGIEKNPIPPHYKVEKYLEKSGIDYTFLRPSFFMQNLSTTHRDDIKTEGNIFIPAGNAKVSFIDARDIGEVGAITLANKGHENKAYTLTGPEAITYYDVADIFTKELGRKVRYTNPNPLKFRNTMIRKGTPKAFANVMVGLYLTTRFGMAKLVTPQMEKILGRKPISVKQFIQDHIECW</sequence>
<protein>
    <submittedName>
        <fullName evidence="2">SDR family oxidoreductase</fullName>
    </submittedName>
</protein>
<dbReference type="RefSeq" id="WP_213167604.1">
    <property type="nucleotide sequence ID" value="NZ_CP058559.1"/>
</dbReference>
<evidence type="ECO:0000259" key="1">
    <source>
        <dbReference type="Pfam" id="PF05368"/>
    </source>
</evidence>
<gene>
    <name evidence="2" type="ORF">HYG86_03735</name>
</gene>
<dbReference type="PANTHER" id="PTHR43162:SF1">
    <property type="entry name" value="PRESTALK A DIFFERENTIATION PROTEIN A"/>
    <property type="match status" value="1"/>
</dbReference>
<dbReference type="Pfam" id="PF05368">
    <property type="entry name" value="NmrA"/>
    <property type="match status" value="1"/>
</dbReference>
<proteinExistence type="predicted"/>
<dbReference type="InterPro" id="IPR008030">
    <property type="entry name" value="NmrA-like"/>
</dbReference>
<dbReference type="InterPro" id="IPR051604">
    <property type="entry name" value="Ergot_Alk_Oxidoreductase"/>
</dbReference>
<name>A0A7G9W5H9_ALKCA</name>
<keyword evidence="3" id="KW-1185">Reference proteome</keyword>
<dbReference type="Gene3D" id="3.40.50.720">
    <property type="entry name" value="NAD(P)-binding Rossmann-like Domain"/>
    <property type="match status" value="1"/>
</dbReference>
<accession>A0A7G9W5H9</accession>
<dbReference type="InterPro" id="IPR036291">
    <property type="entry name" value="NAD(P)-bd_dom_sf"/>
</dbReference>
<dbReference type="CDD" id="cd05269">
    <property type="entry name" value="TMR_SDR_a"/>
    <property type="match status" value="1"/>
</dbReference>
<dbReference type="SUPFAM" id="SSF51735">
    <property type="entry name" value="NAD(P)-binding Rossmann-fold domains"/>
    <property type="match status" value="1"/>
</dbReference>
<dbReference type="AlphaFoldDB" id="A0A7G9W5H9"/>
<dbReference type="Proteomes" id="UP000516160">
    <property type="component" value="Chromosome"/>
</dbReference>
<organism evidence="2 3">
    <name type="scientific">Alkalicella caledoniensis</name>
    <dbReference type="NCBI Taxonomy" id="2731377"/>
    <lineage>
        <taxon>Bacteria</taxon>
        <taxon>Bacillati</taxon>
        <taxon>Bacillota</taxon>
        <taxon>Clostridia</taxon>
        <taxon>Eubacteriales</taxon>
        <taxon>Proteinivoracaceae</taxon>
        <taxon>Alkalicella</taxon>
    </lineage>
</organism>
<feature type="domain" description="NmrA-like" evidence="1">
    <location>
        <begin position="2"/>
        <end position="241"/>
    </location>
</feature>
<reference evidence="2 3" key="1">
    <citation type="submission" date="2020-07" db="EMBL/GenBank/DDBJ databases">
        <title>Alkalicella. sp. LB2 genome.</title>
        <authorList>
            <person name="Postec A."/>
            <person name="Quemeneur M."/>
        </authorList>
    </citation>
    <scope>NUCLEOTIDE SEQUENCE [LARGE SCALE GENOMIC DNA]</scope>
    <source>
        <strain evidence="2 3">LB2</strain>
    </source>
</reference>
<dbReference type="Gene3D" id="3.90.25.10">
    <property type="entry name" value="UDP-galactose 4-epimerase, domain 1"/>
    <property type="match status" value="1"/>
</dbReference>
<dbReference type="KEGG" id="acae:HYG86_03735"/>
<evidence type="ECO:0000313" key="2">
    <source>
        <dbReference type="EMBL" id="QNO13941.1"/>
    </source>
</evidence>
<dbReference type="PANTHER" id="PTHR43162">
    <property type="match status" value="1"/>
</dbReference>
<evidence type="ECO:0000313" key="3">
    <source>
        <dbReference type="Proteomes" id="UP000516160"/>
    </source>
</evidence>